<dbReference type="RefSeq" id="WP_163948073.1">
    <property type="nucleotide sequence ID" value="NZ_JAAFZH010000004.1"/>
</dbReference>
<protein>
    <submittedName>
        <fullName evidence="1">Uncharacterized protein</fullName>
    </submittedName>
</protein>
<evidence type="ECO:0000313" key="1">
    <source>
        <dbReference type="EMBL" id="NDU95643.1"/>
    </source>
</evidence>
<gene>
    <name evidence="1" type="ORF">GK108_12230</name>
</gene>
<sequence>MSLLSPHTRVLRGRIEGLQLNQGILVRKQDLGPDYQNKVRAVCETRVQRIIKDFPAMAERKFQTCPHGNGIWLKRVQ</sequence>
<comment type="caution">
    <text evidence="1">The sequence shown here is derived from an EMBL/GenBank/DDBJ whole genome shotgun (WGS) entry which is preliminary data.</text>
</comment>
<evidence type="ECO:0000313" key="2">
    <source>
        <dbReference type="Proteomes" id="UP000474175"/>
    </source>
</evidence>
<dbReference type="Proteomes" id="UP000474175">
    <property type="component" value="Unassembled WGS sequence"/>
</dbReference>
<name>A0A6L9LA12_9BACT</name>
<accession>A0A6L9LA12</accession>
<proteinExistence type="predicted"/>
<organism evidence="1 2">
    <name type="scientific">Spirosoma terrae</name>
    <dbReference type="NCBI Taxonomy" id="1968276"/>
    <lineage>
        <taxon>Bacteria</taxon>
        <taxon>Pseudomonadati</taxon>
        <taxon>Bacteroidota</taxon>
        <taxon>Cytophagia</taxon>
        <taxon>Cytophagales</taxon>
        <taxon>Cytophagaceae</taxon>
        <taxon>Spirosoma</taxon>
    </lineage>
</organism>
<reference evidence="1 2" key="1">
    <citation type="submission" date="2020-02" db="EMBL/GenBank/DDBJ databases">
        <title>Draft genome sequence of two Spirosoma agri KCTC 52727 and Spirosoma terrae KCTC 52035.</title>
        <authorList>
            <person name="Rojas J."/>
            <person name="Ambika Manirajan B."/>
            <person name="Suarez C."/>
            <person name="Ratering S."/>
            <person name="Schnell S."/>
        </authorList>
    </citation>
    <scope>NUCLEOTIDE SEQUENCE [LARGE SCALE GENOMIC DNA]</scope>
    <source>
        <strain evidence="1 2">KCTC 52035</strain>
    </source>
</reference>
<keyword evidence="2" id="KW-1185">Reference proteome</keyword>
<dbReference type="AlphaFoldDB" id="A0A6L9LA12"/>
<dbReference type="EMBL" id="JAAFZH010000004">
    <property type="protein sequence ID" value="NDU95643.1"/>
    <property type="molecule type" value="Genomic_DNA"/>
</dbReference>